<keyword evidence="1" id="KW-0732">Signal</keyword>
<gene>
    <name evidence="2" type="ORF">FPZ43_11665</name>
</gene>
<evidence type="ECO:0000313" key="3">
    <source>
        <dbReference type="Proteomes" id="UP000320042"/>
    </source>
</evidence>
<proteinExistence type="predicted"/>
<feature type="chain" id="PRO_5021700222" evidence="1">
    <location>
        <begin position="25"/>
        <end position="130"/>
    </location>
</feature>
<organism evidence="2 3">
    <name type="scientific">Mucilaginibacter pallidiroseus</name>
    <dbReference type="NCBI Taxonomy" id="2599295"/>
    <lineage>
        <taxon>Bacteria</taxon>
        <taxon>Pseudomonadati</taxon>
        <taxon>Bacteroidota</taxon>
        <taxon>Sphingobacteriia</taxon>
        <taxon>Sphingobacteriales</taxon>
        <taxon>Sphingobacteriaceae</taxon>
        <taxon>Mucilaginibacter</taxon>
    </lineage>
</organism>
<reference evidence="2 3" key="1">
    <citation type="submission" date="2019-07" db="EMBL/GenBank/DDBJ databases">
        <authorList>
            <person name="Kim J."/>
        </authorList>
    </citation>
    <scope>NUCLEOTIDE SEQUENCE [LARGE SCALE GENOMIC DNA]</scope>
    <source>
        <strain evidence="3">dk17</strain>
    </source>
</reference>
<dbReference type="RefSeq" id="WP_146382102.1">
    <property type="nucleotide sequence ID" value="NZ_VOEJ01000005.1"/>
</dbReference>
<name>A0A563UC66_9SPHI</name>
<evidence type="ECO:0000256" key="1">
    <source>
        <dbReference type="SAM" id="SignalP"/>
    </source>
</evidence>
<keyword evidence="3" id="KW-1185">Reference proteome</keyword>
<protein>
    <submittedName>
        <fullName evidence="2">Uncharacterized protein</fullName>
    </submittedName>
</protein>
<accession>A0A563UC66</accession>
<sequence>MKWLFRLFLSLSFLLSYGYAFVHADTLQVNSSLHSAQATYNRLHAKDTVKLTTGNNSKKVRKVYAEEAEDDSDEVVNYRKQLDKGTCLAALFYIQLTGFLSTAQQSSLPVEPVSDAPTNKIYRTLQVFRI</sequence>
<comment type="caution">
    <text evidence="2">The sequence shown here is derived from an EMBL/GenBank/DDBJ whole genome shotgun (WGS) entry which is preliminary data.</text>
</comment>
<evidence type="ECO:0000313" key="2">
    <source>
        <dbReference type="EMBL" id="TWR28916.1"/>
    </source>
</evidence>
<dbReference type="Proteomes" id="UP000320042">
    <property type="component" value="Unassembled WGS sequence"/>
</dbReference>
<feature type="signal peptide" evidence="1">
    <location>
        <begin position="1"/>
        <end position="24"/>
    </location>
</feature>
<dbReference type="AlphaFoldDB" id="A0A563UC66"/>
<dbReference type="EMBL" id="VOEJ01000005">
    <property type="protein sequence ID" value="TWR28916.1"/>
    <property type="molecule type" value="Genomic_DNA"/>
</dbReference>